<name>A0A090C8H0_PODAN</name>
<reference evidence="2" key="2">
    <citation type="journal article" date="2014" name="Genetics">
        <title>Maintaining two mating types: Structure of the mating type locus and its role in heterokaryosis in Podospora anserina.</title>
        <authorList>
            <person name="Grognet P."/>
            <person name="Bidard F."/>
            <person name="Kuchly C."/>
            <person name="Tong L.C.H."/>
            <person name="Coppin E."/>
            <person name="Benkhali J.A."/>
            <person name="Couloux A."/>
            <person name="Wincker P."/>
            <person name="Debuchy R."/>
            <person name="Silar P."/>
        </authorList>
    </citation>
    <scope>GENOME REANNOTATION</scope>
    <source>
        <strain evidence="2">S / ATCC MYA-4624 / DSM 980 / FGSC 10383</strain>
    </source>
</reference>
<protein>
    <recommendedName>
        <fullName evidence="3">VWFA domain-containing protein</fullName>
    </recommendedName>
</protein>
<dbReference type="InterPro" id="IPR052969">
    <property type="entry name" value="Thr-specific_kinase-like"/>
</dbReference>
<keyword evidence="2" id="KW-1185">Reference proteome</keyword>
<organism evidence="1 2">
    <name type="scientific">Podospora anserina (strain S / ATCC MYA-4624 / DSM 980 / FGSC 10383)</name>
    <name type="common">Pleurage anserina</name>
    <dbReference type="NCBI Taxonomy" id="515849"/>
    <lineage>
        <taxon>Eukaryota</taxon>
        <taxon>Fungi</taxon>
        <taxon>Dikarya</taxon>
        <taxon>Ascomycota</taxon>
        <taxon>Pezizomycotina</taxon>
        <taxon>Sordariomycetes</taxon>
        <taxon>Sordariomycetidae</taxon>
        <taxon>Sordariales</taxon>
        <taxon>Podosporaceae</taxon>
        <taxon>Podospora</taxon>
        <taxon>Podospora anserina</taxon>
    </lineage>
</organism>
<dbReference type="Proteomes" id="UP000001197">
    <property type="component" value="Chromosome 1"/>
</dbReference>
<dbReference type="SUPFAM" id="SSF53300">
    <property type="entry name" value="vWA-like"/>
    <property type="match status" value="1"/>
</dbReference>
<accession>A0A090C8H0</accession>
<dbReference type="InterPro" id="IPR036465">
    <property type="entry name" value="vWFA_dom_sf"/>
</dbReference>
<dbReference type="PANTHER" id="PTHR47763:SF4">
    <property type="entry name" value="ALPHA-PROTEIN KINASE VWKA"/>
    <property type="match status" value="1"/>
</dbReference>
<dbReference type="AlphaFoldDB" id="A0A090C8H0"/>
<dbReference type="STRING" id="515849.A0A090C8H0"/>
<evidence type="ECO:0000313" key="2">
    <source>
        <dbReference type="Proteomes" id="UP000001197"/>
    </source>
</evidence>
<dbReference type="PANTHER" id="PTHR47763">
    <property type="entry name" value="ALPHA-PROTEIN KINASE VWKA"/>
    <property type="match status" value="1"/>
</dbReference>
<reference evidence="1 2" key="1">
    <citation type="journal article" date="2008" name="Genome Biol.">
        <title>The genome sequence of the model ascomycete fungus Podospora anserina.</title>
        <authorList>
            <person name="Espagne E."/>
            <person name="Lespinet O."/>
            <person name="Malagnac F."/>
            <person name="Da Silva C."/>
            <person name="Jaillon O."/>
            <person name="Porcel B.M."/>
            <person name="Couloux A."/>
            <person name="Aury J.-M."/>
            <person name="Segurens B."/>
            <person name="Poulain J."/>
            <person name="Anthouard V."/>
            <person name="Grossetete S."/>
            <person name="Khalili H."/>
            <person name="Coppin E."/>
            <person name="Dequard-Chablat M."/>
            <person name="Picard M."/>
            <person name="Contamine V."/>
            <person name="Arnaise S."/>
            <person name="Bourdais A."/>
            <person name="Berteaux-Lecellier V."/>
            <person name="Gautheret D."/>
            <person name="de Vries R.P."/>
            <person name="Battaglia E."/>
            <person name="Coutinho P.M."/>
            <person name="Danchin E.G.J."/>
            <person name="Henrissat B."/>
            <person name="El Khoury R."/>
            <person name="Sainsard-Chanet A."/>
            <person name="Boivin A."/>
            <person name="Pinan-Lucarre B."/>
            <person name="Sellem C.H."/>
            <person name="Debuchy R."/>
            <person name="Wincker P."/>
            <person name="Weissenbach J."/>
            <person name="Silar P."/>
        </authorList>
    </citation>
    <scope>NUCLEOTIDE SEQUENCE [LARGE SCALE GENOMIC DNA]</scope>
    <source>
        <strain evidence="2">S / ATCC MYA-4624 / DSM 980 / FGSC 10383</strain>
    </source>
</reference>
<proteinExistence type="predicted"/>
<dbReference type="InParanoid" id="A0A090C8H0"/>
<sequence>MESISRSRASRAEITAIVNAFLRSVPTRSTLSLQSDRSTPTQSGILTPSESVISTPSQMSFVSVGSSVEGSASRVGPRSTFSTASAVSSTVRIRQFLEAVDRANAALPPRNTKGIFKAVCTDLLFLVDTTHPLKAYLDAVKQQIKSTVAGVKRLFVDETTLRIAVVGYKDHRDKPHIQFQDFTTSVEGVLVFLNTLTATRGDDYPEDVLGAVQRATKSPWQQQTREHHGLTYNWLIHRLVKLNINYIFLRITAHTDRMAAVFAQVYAGAGAGASLLPDNYYSEQVNNKLHRCGKSGLTFPELNLGN</sequence>
<dbReference type="eggNOG" id="ENOG502QVA3">
    <property type="taxonomic scope" value="Eukaryota"/>
</dbReference>
<dbReference type="Gene3D" id="3.40.50.410">
    <property type="entry name" value="von Willebrand factor, type A domain"/>
    <property type="match status" value="1"/>
</dbReference>
<evidence type="ECO:0000313" key="1">
    <source>
        <dbReference type="EMBL" id="CDP22485.1"/>
    </source>
</evidence>
<dbReference type="EMBL" id="FO904936">
    <property type="protein sequence ID" value="CDP22485.1"/>
    <property type="molecule type" value="Genomic_DNA"/>
</dbReference>
<evidence type="ECO:0008006" key="3">
    <source>
        <dbReference type="Google" id="ProtNLM"/>
    </source>
</evidence>